<dbReference type="Gene3D" id="3.90.1150.10">
    <property type="entry name" value="Aspartate Aminotransferase, domain 1"/>
    <property type="match status" value="1"/>
</dbReference>
<evidence type="ECO:0000256" key="2">
    <source>
        <dbReference type="ARBA" id="ARBA00022576"/>
    </source>
</evidence>
<protein>
    <submittedName>
        <fullName evidence="5">LL-diaminopimelate aminotransferase</fullName>
    </submittedName>
</protein>
<sequence>MATSNPALDELGGYPLARLQELANALRADGGVLADFAIGDPDEPTPPFIRDALVDAVGPVSRYPTAAGQPALRTAVAGWLRSRHGVEVDPDVHVLPSAGSKEAIFHLPLAVLDPHGARRGVVWGDPGYPVYGRGALFAGGVSDPVTLTAADGWRLDLGTLDADRLRAACLAWVNYPHNPTGASVDVDYYRDQVAHAREHGLLLASDECYQEIWFGERPPPSVLEACDGDFTDVLAFVSLSKRSGMTGYRSGAIVGDPELIRRLRLLRPNIGTASPDFVQVAATTAWRDQTHVDARRAVFAAKRDVVLGFLRDAGIEISGSEATFYVWFRAPGGDDAAYAEALLAERIVASPGRAFGPAGAGWLRLALVPTVQGCREAVDRWAAAIDAGRLPV</sequence>
<dbReference type="Gene3D" id="3.40.640.10">
    <property type="entry name" value="Type I PLP-dependent aspartate aminotransferase-like (Major domain)"/>
    <property type="match status" value="1"/>
</dbReference>
<dbReference type="Pfam" id="PF00155">
    <property type="entry name" value="Aminotran_1_2"/>
    <property type="match status" value="1"/>
</dbReference>
<evidence type="ECO:0000259" key="4">
    <source>
        <dbReference type="Pfam" id="PF00155"/>
    </source>
</evidence>
<dbReference type="InterPro" id="IPR019877">
    <property type="entry name" value="DapC"/>
</dbReference>
<dbReference type="RefSeq" id="WP_130650550.1">
    <property type="nucleotide sequence ID" value="NZ_BMHA01000006.1"/>
</dbReference>
<keyword evidence="2 5" id="KW-0032">Aminotransferase</keyword>
<dbReference type="GO" id="GO:0008483">
    <property type="term" value="F:transaminase activity"/>
    <property type="evidence" value="ECO:0007669"/>
    <property type="project" value="UniProtKB-KW"/>
</dbReference>
<dbReference type="SUPFAM" id="SSF53383">
    <property type="entry name" value="PLP-dependent transferases"/>
    <property type="match status" value="1"/>
</dbReference>
<gene>
    <name evidence="5" type="ORF">GCM10011354_18920</name>
</gene>
<accession>A0A8J3EXT3</accession>
<keyword evidence="6" id="KW-1185">Reference proteome</keyword>
<dbReference type="Proteomes" id="UP000650511">
    <property type="component" value="Unassembled WGS sequence"/>
</dbReference>
<evidence type="ECO:0000313" key="5">
    <source>
        <dbReference type="EMBL" id="GGI06404.1"/>
    </source>
</evidence>
<dbReference type="InterPro" id="IPR004839">
    <property type="entry name" value="Aminotransferase_I/II_large"/>
</dbReference>
<dbReference type="InterPro" id="IPR015421">
    <property type="entry name" value="PyrdxlP-dep_Trfase_major"/>
</dbReference>
<feature type="domain" description="Aminotransferase class I/classII large" evidence="4">
    <location>
        <begin position="35"/>
        <end position="380"/>
    </location>
</feature>
<reference evidence="5" key="2">
    <citation type="submission" date="2020-09" db="EMBL/GenBank/DDBJ databases">
        <authorList>
            <person name="Sun Q."/>
            <person name="Zhou Y."/>
        </authorList>
    </citation>
    <scope>NUCLEOTIDE SEQUENCE</scope>
    <source>
        <strain evidence="5">CGMCC 1.14988</strain>
    </source>
</reference>
<evidence type="ECO:0000256" key="3">
    <source>
        <dbReference type="ARBA" id="ARBA00022679"/>
    </source>
</evidence>
<dbReference type="CDD" id="cd00609">
    <property type="entry name" value="AAT_like"/>
    <property type="match status" value="1"/>
</dbReference>
<dbReference type="AlphaFoldDB" id="A0A8J3EXT3"/>
<dbReference type="InterPro" id="IPR050881">
    <property type="entry name" value="LL-DAP_aminotransferase"/>
</dbReference>
<proteinExistence type="predicted"/>
<dbReference type="InterPro" id="IPR015424">
    <property type="entry name" value="PyrdxlP-dep_Trfase"/>
</dbReference>
<evidence type="ECO:0000313" key="6">
    <source>
        <dbReference type="Proteomes" id="UP000650511"/>
    </source>
</evidence>
<dbReference type="PANTHER" id="PTHR42832">
    <property type="entry name" value="AMINO ACID AMINOTRANSFERASE"/>
    <property type="match status" value="1"/>
</dbReference>
<dbReference type="EMBL" id="BMHA01000006">
    <property type="protein sequence ID" value="GGI06404.1"/>
    <property type="molecule type" value="Genomic_DNA"/>
</dbReference>
<keyword evidence="3" id="KW-0808">Transferase</keyword>
<evidence type="ECO:0000256" key="1">
    <source>
        <dbReference type="ARBA" id="ARBA00001933"/>
    </source>
</evidence>
<comment type="caution">
    <text evidence="5">The sequence shown here is derived from an EMBL/GenBank/DDBJ whole genome shotgun (WGS) entry which is preliminary data.</text>
</comment>
<name>A0A8J3EXT3_9ACTN</name>
<dbReference type="PANTHER" id="PTHR42832:SF3">
    <property type="entry name" value="L-GLUTAMINE--4-(METHYLSULFANYL)-2-OXOBUTANOATE AMINOTRANSFERASE"/>
    <property type="match status" value="1"/>
</dbReference>
<dbReference type="GO" id="GO:0030170">
    <property type="term" value="F:pyridoxal phosphate binding"/>
    <property type="evidence" value="ECO:0007669"/>
    <property type="project" value="InterPro"/>
</dbReference>
<organism evidence="5 6">
    <name type="scientific">Egicoccus halophilus</name>
    <dbReference type="NCBI Taxonomy" id="1670830"/>
    <lineage>
        <taxon>Bacteria</taxon>
        <taxon>Bacillati</taxon>
        <taxon>Actinomycetota</taxon>
        <taxon>Nitriliruptoria</taxon>
        <taxon>Egicoccales</taxon>
        <taxon>Egicoccaceae</taxon>
        <taxon>Egicoccus</taxon>
    </lineage>
</organism>
<comment type="cofactor">
    <cofactor evidence="1">
        <name>pyridoxal 5'-phosphate</name>
        <dbReference type="ChEBI" id="CHEBI:597326"/>
    </cofactor>
</comment>
<reference evidence="5" key="1">
    <citation type="journal article" date="2014" name="Int. J. Syst. Evol. Microbiol.">
        <title>Complete genome sequence of Corynebacterium casei LMG S-19264T (=DSM 44701T), isolated from a smear-ripened cheese.</title>
        <authorList>
            <consortium name="US DOE Joint Genome Institute (JGI-PGF)"/>
            <person name="Walter F."/>
            <person name="Albersmeier A."/>
            <person name="Kalinowski J."/>
            <person name="Ruckert C."/>
        </authorList>
    </citation>
    <scope>NUCLEOTIDE SEQUENCE</scope>
    <source>
        <strain evidence="5">CGMCC 1.14988</strain>
    </source>
</reference>
<dbReference type="InterPro" id="IPR015422">
    <property type="entry name" value="PyrdxlP-dep_Trfase_small"/>
</dbReference>
<dbReference type="OrthoDB" id="9813612at2"/>
<dbReference type="NCBIfam" id="TIGR03537">
    <property type="entry name" value="DapC"/>
    <property type="match status" value="1"/>
</dbReference>